<keyword evidence="8 9" id="KW-0411">Iron-sulfur</keyword>
<evidence type="ECO:0000256" key="2">
    <source>
        <dbReference type="ARBA" id="ARBA00012669"/>
    </source>
</evidence>
<dbReference type="GO" id="GO:0046872">
    <property type="term" value="F:metal ion binding"/>
    <property type="evidence" value="ECO:0007669"/>
    <property type="project" value="UniProtKB-KW"/>
</dbReference>
<comment type="function">
    <text evidence="9">Catalyzes the condensation of iminoaspartate with dihydroxyacetone phosphate to form quinolinate.</text>
</comment>
<gene>
    <name evidence="9 10" type="primary">nadA</name>
    <name evidence="10" type="ORF">PRVXT_000106</name>
</gene>
<feature type="binding site" evidence="9">
    <location>
        <position position="27"/>
    </location>
    <ligand>
        <name>iminosuccinate</name>
        <dbReference type="ChEBI" id="CHEBI:77875"/>
    </ligand>
</feature>
<evidence type="ECO:0000256" key="9">
    <source>
        <dbReference type="HAMAP-Rule" id="MF_00568"/>
    </source>
</evidence>
<accession>A0AAU7VML0</accession>
<sequence>MVTTDIKKIQQEIHRLKEEKNAIILGHYYQRPEIQEVADFVGDSFGLSQQAQQTDADVIVFCGVHFMAESAKILSPDKKVILPEPEAGCPMADMANVEQLKEMKKKHPKAAVVAYVNTTAAVKAHADICCTSANVLKVVQSLPQQEIIYLPDKNMGDYLSNQTDKTIIRWPGYCYTHNWLTIEDVENAKAECPDAKVVVHPECADEIVKMADKVTGTSGIIKYAGESDAKTFIVGTEQGLETALKKEHPEKNFVFPSKKLICAQMKANTIEKVHESLNTLTPEIHVPEEIRVAAKKSLDKMLQVK</sequence>
<dbReference type="EC" id="2.5.1.72" evidence="2 9"/>
<feature type="binding site" evidence="9">
    <location>
        <position position="174"/>
    </location>
    <ligand>
        <name>[4Fe-4S] cluster</name>
        <dbReference type="ChEBI" id="CHEBI:49883"/>
    </ligand>
</feature>
<dbReference type="Pfam" id="PF02445">
    <property type="entry name" value="NadA"/>
    <property type="match status" value="1"/>
</dbReference>
<dbReference type="RefSeq" id="WP_350343760.1">
    <property type="nucleotide sequence ID" value="NZ_CP158367.1"/>
</dbReference>
<dbReference type="Gene3D" id="3.40.50.10800">
    <property type="entry name" value="NadA-like"/>
    <property type="match status" value="3"/>
</dbReference>
<keyword evidence="4 9" id="KW-0662">Pyridine nucleotide biosynthesis</keyword>
<dbReference type="InterPro" id="IPR003473">
    <property type="entry name" value="NadA"/>
</dbReference>
<reference evidence="10" key="2">
    <citation type="submission" date="2024-06" db="EMBL/GenBank/DDBJ databases">
        <authorList>
            <person name="Petrova K.O."/>
            <person name="Toshchakov S.V."/>
            <person name="Boltjanskaja Y.V."/>
            <person name="Kevbrin V."/>
        </authorList>
    </citation>
    <scope>NUCLEOTIDE SEQUENCE</scope>
    <source>
        <strain evidence="10">Z-910T</strain>
    </source>
</reference>
<dbReference type="GO" id="GO:0008987">
    <property type="term" value="F:quinolinate synthetase A activity"/>
    <property type="evidence" value="ECO:0007669"/>
    <property type="project" value="UniProtKB-UniRule"/>
</dbReference>
<comment type="catalytic activity">
    <reaction evidence="9">
        <text>iminosuccinate + dihydroxyacetone phosphate = quinolinate + phosphate + 2 H2O + H(+)</text>
        <dbReference type="Rhea" id="RHEA:25888"/>
        <dbReference type="ChEBI" id="CHEBI:15377"/>
        <dbReference type="ChEBI" id="CHEBI:15378"/>
        <dbReference type="ChEBI" id="CHEBI:29959"/>
        <dbReference type="ChEBI" id="CHEBI:43474"/>
        <dbReference type="ChEBI" id="CHEBI:57642"/>
        <dbReference type="ChEBI" id="CHEBI:77875"/>
        <dbReference type="EC" id="2.5.1.72"/>
    </reaction>
</comment>
<evidence type="ECO:0000256" key="4">
    <source>
        <dbReference type="ARBA" id="ARBA00022642"/>
    </source>
</evidence>
<feature type="binding site" evidence="9">
    <location>
        <begin position="115"/>
        <end position="117"/>
    </location>
    <ligand>
        <name>iminosuccinate</name>
        <dbReference type="ChEBI" id="CHEBI:77875"/>
    </ligand>
</feature>
<keyword evidence="7 9" id="KW-0408">Iron</keyword>
<dbReference type="GO" id="GO:0034628">
    <property type="term" value="P:'de novo' NAD+ biosynthetic process from L-aspartate"/>
    <property type="evidence" value="ECO:0007669"/>
    <property type="project" value="TreeGrafter"/>
</dbReference>
<dbReference type="GO" id="GO:0005737">
    <property type="term" value="C:cytoplasm"/>
    <property type="evidence" value="ECO:0007669"/>
    <property type="project" value="UniProtKB-SubCell"/>
</dbReference>
<feature type="binding site" evidence="9">
    <location>
        <position position="44"/>
    </location>
    <ligand>
        <name>iminosuccinate</name>
        <dbReference type="ChEBI" id="CHEBI:77875"/>
    </ligand>
</feature>
<name>A0AAU7VML0_9FIRM</name>
<evidence type="ECO:0000256" key="6">
    <source>
        <dbReference type="ARBA" id="ARBA00022723"/>
    </source>
</evidence>
<organism evidence="10">
    <name type="scientific">Proteinivorax tanatarense</name>
    <dbReference type="NCBI Taxonomy" id="1260629"/>
    <lineage>
        <taxon>Bacteria</taxon>
        <taxon>Bacillati</taxon>
        <taxon>Bacillota</taxon>
        <taxon>Clostridia</taxon>
        <taxon>Eubacteriales</taxon>
        <taxon>Proteinivoracaceae</taxon>
        <taxon>Proteinivorax</taxon>
    </lineage>
</organism>
<comment type="subcellular location">
    <subcellularLocation>
        <location evidence="9">Cytoplasm</location>
    </subcellularLocation>
</comment>
<keyword evidence="5 9" id="KW-0808">Transferase</keyword>
<evidence type="ECO:0000256" key="8">
    <source>
        <dbReference type="ARBA" id="ARBA00023014"/>
    </source>
</evidence>
<keyword evidence="9" id="KW-0963">Cytoplasm</keyword>
<evidence type="ECO:0000313" key="10">
    <source>
        <dbReference type="EMBL" id="XBX75013.1"/>
    </source>
</evidence>
<dbReference type="EMBL" id="CP158367">
    <property type="protein sequence ID" value="XBX75013.1"/>
    <property type="molecule type" value="Genomic_DNA"/>
</dbReference>
<dbReference type="AlphaFoldDB" id="A0AAU7VML0"/>
<dbReference type="NCBIfam" id="TIGR00550">
    <property type="entry name" value="nadA"/>
    <property type="match status" value="1"/>
</dbReference>
<keyword evidence="3 9" id="KW-0004">4Fe-4S</keyword>
<dbReference type="SUPFAM" id="SSF142754">
    <property type="entry name" value="NadA-like"/>
    <property type="match status" value="1"/>
</dbReference>
<protein>
    <recommendedName>
        <fullName evidence="2 9">Quinolinate synthase</fullName>
        <ecNumber evidence="2 9">2.5.1.72</ecNumber>
    </recommendedName>
</protein>
<feature type="binding site" evidence="9">
    <location>
        <position position="89"/>
    </location>
    <ligand>
        <name>[4Fe-4S] cluster</name>
        <dbReference type="ChEBI" id="CHEBI:49883"/>
    </ligand>
</feature>
<dbReference type="PANTHER" id="PTHR30573:SF0">
    <property type="entry name" value="QUINOLINATE SYNTHASE, CHLOROPLASTIC"/>
    <property type="match status" value="1"/>
</dbReference>
<dbReference type="NCBIfam" id="NF006878">
    <property type="entry name" value="PRK09375.1-2"/>
    <property type="match status" value="1"/>
</dbReference>
<proteinExistence type="inferred from homology"/>
<keyword evidence="6 9" id="KW-0479">Metal-binding</keyword>
<feature type="binding site" evidence="9">
    <location>
        <begin position="200"/>
        <end position="202"/>
    </location>
    <ligand>
        <name>iminosuccinate</name>
        <dbReference type="ChEBI" id="CHEBI:77875"/>
    </ligand>
</feature>
<feature type="binding site" evidence="9">
    <location>
        <position position="262"/>
    </location>
    <ligand>
        <name>[4Fe-4S] cluster</name>
        <dbReference type="ChEBI" id="CHEBI:49883"/>
    </ligand>
</feature>
<feature type="binding site" evidence="9">
    <location>
        <position position="217"/>
    </location>
    <ligand>
        <name>iminosuccinate</name>
        <dbReference type="ChEBI" id="CHEBI:77875"/>
    </ligand>
</feature>
<comment type="cofactor">
    <cofactor evidence="9">
        <name>[4Fe-4S] cluster</name>
        <dbReference type="ChEBI" id="CHEBI:49883"/>
    </cofactor>
    <text evidence="9">Binds 1 [4Fe-4S] cluster per subunit.</text>
</comment>
<evidence type="ECO:0000256" key="3">
    <source>
        <dbReference type="ARBA" id="ARBA00022485"/>
    </source>
</evidence>
<dbReference type="GO" id="GO:0051539">
    <property type="term" value="F:4 iron, 4 sulfur cluster binding"/>
    <property type="evidence" value="ECO:0007669"/>
    <property type="project" value="UniProtKB-KW"/>
</dbReference>
<evidence type="ECO:0000256" key="1">
    <source>
        <dbReference type="ARBA" id="ARBA00005065"/>
    </source>
</evidence>
<dbReference type="HAMAP" id="MF_00568">
    <property type="entry name" value="NadA_type2"/>
    <property type="match status" value="1"/>
</dbReference>
<evidence type="ECO:0000256" key="5">
    <source>
        <dbReference type="ARBA" id="ARBA00022679"/>
    </source>
</evidence>
<dbReference type="InterPro" id="IPR023066">
    <property type="entry name" value="Quinolinate_synth_type2"/>
</dbReference>
<feature type="binding site" evidence="9">
    <location>
        <position position="132"/>
    </location>
    <ligand>
        <name>iminosuccinate</name>
        <dbReference type="ChEBI" id="CHEBI:77875"/>
    </ligand>
</feature>
<reference evidence="10" key="1">
    <citation type="journal article" date="2013" name="Extremophiles">
        <title>Proteinivorax tanatarense gen. nov., sp. nov., an anaerobic, haloalkaliphilic, proteolytic bacterium isolated from a decaying algal bloom, and proposal of Proteinivoraceae fam. nov.</title>
        <authorList>
            <person name="Kevbrin V."/>
            <person name="Boltyanskaya Y."/>
            <person name="Zhilina T."/>
            <person name="Kolganova T."/>
            <person name="Lavrentjeva E."/>
            <person name="Kuznetsov B."/>
        </authorList>
    </citation>
    <scope>NUCLEOTIDE SEQUENCE</scope>
    <source>
        <strain evidence="10">Z-910T</strain>
    </source>
</reference>
<dbReference type="InterPro" id="IPR036094">
    <property type="entry name" value="NadA_sf"/>
</dbReference>
<dbReference type="PANTHER" id="PTHR30573">
    <property type="entry name" value="QUINOLINATE SYNTHETASE A"/>
    <property type="match status" value="1"/>
</dbReference>
<comment type="similarity">
    <text evidence="9">Belongs to the quinolinate synthase family. Type 2 subfamily.</text>
</comment>
<evidence type="ECO:0000256" key="7">
    <source>
        <dbReference type="ARBA" id="ARBA00023004"/>
    </source>
</evidence>
<comment type="pathway">
    <text evidence="1 9">Cofactor biosynthesis; NAD(+) biosynthesis; quinolinate from iminoaspartate: step 1/1.</text>
</comment>